<feature type="compositionally biased region" description="Basic and acidic residues" evidence="1">
    <location>
        <begin position="26"/>
        <end position="35"/>
    </location>
</feature>
<dbReference type="EMBL" id="CALOZG010000004">
    <property type="protein sequence ID" value="CAH4011904.1"/>
    <property type="molecule type" value="Genomic_DNA"/>
</dbReference>
<protein>
    <submittedName>
        <fullName evidence="2">Uncharacterized protein</fullName>
    </submittedName>
</protein>
<feature type="region of interest" description="Disordered" evidence="1">
    <location>
        <begin position="1"/>
        <end position="35"/>
    </location>
</feature>
<name>A0A9P0X802_PIEBR</name>
<keyword evidence="3" id="KW-1185">Reference proteome</keyword>
<organism evidence="2 3">
    <name type="scientific">Pieris brassicae</name>
    <name type="common">White butterfly</name>
    <name type="synonym">Large white butterfly</name>
    <dbReference type="NCBI Taxonomy" id="7116"/>
    <lineage>
        <taxon>Eukaryota</taxon>
        <taxon>Metazoa</taxon>
        <taxon>Ecdysozoa</taxon>
        <taxon>Arthropoda</taxon>
        <taxon>Hexapoda</taxon>
        <taxon>Insecta</taxon>
        <taxon>Pterygota</taxon>
        <taxon>Neoptera</taxon>
        <taxon>Endopterygota</taxon>
        <taxon>Lepidoptera</taxon>
        <taxon>Glossata</taxon>
        <taxon>Ditrysia</taxon>
        <taxon>Papilionoidea</taxon>
        <taxon>Pieridae</taxon>
        <taxon>Pierinae</taxon>
        <taxon>Pieris</taxon>
    </lineage>
</organism>
<evidence type="ECO:0000313" key="3">
    <source>
        <dbReference type="Proteomes" id="UP001152562"/>
    </source>
</evidence>
<accession>A0A9P0X802</accession>
<evidence type="ECO:0000313" key="2">
    <source>
        <dbReference type="EMBL" id="CAH4011904.1"/>
    </source>
</evidence>
<proteinExistence type="predicted"/>
<comment type="caution">
    <text evidence="2">The sequence shown here is derived from an EMBL/GenBank/DDBJ whole genome shotgun (WGS) entry which is preliminary data.</text>
</comment>
<evidence type="ECO:0000256" key="1">
    <source>
        <dbReference type="SAM" id="MobiDB-lite"/>
    </source>
</evidence>
<reference evidence="2" key="1">
    <citation type="submission" date="2022-05" db="EMBL/GenBank/DDBJ databases">
        <authorList>
            <person name="Okamura Y."/>
        </authorList>
    </citation>
    <scope>NUCLEOTIDE SEQUENCE</scope>
</reference>
<feature type="compositionally biased region" description="Basic and acidic residues" evidence="1">
    <location>
        <begin position="1"/>
        <end position="16"/>
    </location>
</feature>
<gene>
    <name evidence="2" type="ORF">PIBRA_LOCUS3198</name>
</gene>
<dbReference type="AlphaFoldDB" id="A0A9P0X802"/>
<sequence length="71" mass="8127">MDSAKPSDLDEMRGKPLEANAGDEGSYYHDSEEKVTNWKEHAKNRDRSRIIVEEAKTCKGKSHWMCDVSPM</sequence>
<dbReference type="Proteomes" id="UP001152562">
    <property type="component" value="Unassembled WGS sequence"/>
</dbReference>